<accession>A0A8R1ULZ4</accession>
<dbReference type="EnsemblMetazoa" id="PPA33489.1">
    <property type="protein sequence ID" value="PPA33489.1"/>
    <property type="gene ID" value="WBGene00206349"/>
</dbReference>
<proteinExistence type="predicted"/>
<reference evidence="2" key="1">
    <citation type="journal article" date="2008" name="Nat. Genet.">
        <title>The Pristionchus pacificus genome provides a unique perspective on nematode lifestyle and parasitism.</title>
        <authorList>
            <person name="Dieterich C."/>
            <person name="Clifton S.W."/>
            <person name="Schuster L.N."/>
            <person name="Chinwalla A."/>
            <person name="Delehaunty K."/>
            <person name="Dinkelacker I."/>
            <person name="Fulton L."/>
            <person name="Fulton R."/>
            <person name="Godfrey J."/>
            <person name="Minx P."/>
            <person name="Mitreva M."/>
            <person name="Roeseler W."/>
            <person name="Tian H."/>
            <person name="Witte H."/>
            <person name="Yang S.P."/>
            <person name="Wilson R.K."/>
            <person name="Sommer R.J."/>
        </authorList>
    </citation>
    <scope>NUCLEOTIDE SEQUENCE [LARGE SCALE GENOMIC DNA]</scope>
    <source>
        <strain evidence="2">PS312</strain>
    </source>
</reference>
<accession>A0A2A6BUD8</accession>
<organism evidence="1 2">
    <name type="scientific">Pristionchus pacificus</name>
    <name type="common">Parasitic nematode worm</name>
    <dbReference type="NCBI Taxonomy" id="54126"/>
    <lineage>
        <taxon>Eukaryota</taxon>
        <taxon>Metazoa</taxon>
        <taxon>Ecdysozoa</taxon>
        <taxon>Nematoda</taxon>
        <taxon>Chromadorea</taxon>
        <taxon>Rhabditida</taxon>
        <taxon>Rhabditina</taxon>
        <taxon>Diplogasteromorpha</taxon>
        <taxon>Diplogasteroidea</taxon>
        <taxon>Neodiplogasteridae</taxon>
        <taxon>Pristionchus</taxon>
    </lineage>
</organism>
<sequence>MMQCGDDNSSDLFHELIYRNRYVAAKHEAIPPQMYNRLNESFNESFLKNFCEKKQMYNRLNESFNESFLKNFCEDNCFKNDYVLVVNFAYDYHQINDLER</sequence>
<name>A0A2A6BUD8_PRIPA</name>
<evidence type="ECO:0000313" key="1">
    <source>
        <dbReference type="EnsemblMetazoa" id="PPA33489.1"/>
    </source>
</evidence>
<keyword evidence="2" id="KW-1185">Reference proteome</keyword>
<reference evidence="1" key="2">
    <citation type="submission" date="2022-06" db="UniProtKB">
        <authorList>
            <consortium name="EnsemblMetazoa"/>
        </authorList>
    </citation>
    <scope>IDENTIFICATION</scope>
    <source>
        <strain evidence="1">PS312</strain>
    </source>
</reference>
<dbReference type="AlphaFoldDB" id="A0A2A6BUD8"/>
<evidence type="ECO:0000313" key="2">
    <source>
        <dbReference type="Proteomes" id="UP000005239"/>
    </source>
</evidence>
<dbReference type="Proteomes" id="UP000005239">
    <property type="component" value="Unassembled WGS sequence"/>
</dbReference>
<gene>
    <name evidence="1" type="primary">WBGene00206349</name>
</gene>
<protein>
    <submittedName>
        <fullName evidence="1">Uncharacterized protein</fullName>
    </submittedName>
</protein>